<keyword evidence="10" id="KW-1185">Reference proteome</keyword>
<protein>
    <recommendedName>
        <fullName evidence="11">ZP domain-containing protein</fullName>
    </recommendedName>
</protein>
<dbReference type="CDD" id="cd00063">
    <property type="entry name" value="FN3"/>
    <property type="match status" value="1"/>
</dbReference>
<dbReference type="Gene3D" id="2.60.40.4100">
    <property type="entry name" value="Zona pellucida, ZP-C domain"/>
    <property type="match status" value="1"/>
</dbReference>
<evidence type="ECO:0000256" key="1">
    <source>
        <dbReference type="ARBA" id="ARBA00022536"/>
    </source>
</evidence>
<name>A0A401PHK8_SCYTO</name>
<dbReference type="Gene3D" id="2.10.25.10">
    <property type="entry name" value="Laminin"/>
    <property type="match status" value="1"/>
</dbReference>
<keyword evidence="5" id="KW-0472">Membrane</keyword>
<keyword evidence="3" id="KW-1015">Disulfide bond</keyword>
<dbReference type="AlphaFoldDB" id="A0A401PHK8"/>
<feature type="domain" description="ZP" evidence="8">
    <location>
        <begin position="552"/>
        <end position="809"/>
    </location>
</feature>
<comment type="caution">
    <text evidence="4">Lacks conserved residue(s) required for the propagation of feature annotation.</text>
</comment>
<dbReference type="SMART" id="SM00179">
    <property type="entry name" value="EGF_CA"/>
    <property type="match status" value="1"/>
</dbReference>
<dbReference type="Proteomes" id="UP000288216">
    <property type="component" value="Unassembled WGS sequence"/>
</dbReference>
<evidence type="ECO:0000259" key="6">
    <source>
        <dbReference type="PROSITE" id="PS50026"/>
    </source>
</evidence>
<dbReference type="PANTHER" id="PTHR14002">
    <property type="entry name" value="ENDOGLIN/TGF-BETA RECEPTOR TYPE III"/>
    <property type="match status" value="1"/>
</dbReference>
<keyword evidence="5" id="KW-1133">Transmembrane helix</keyword>
<dbReference type="SMART" id="SM00241">
    <property type="entry name" value="ZP"/>
    <property type="match status" value="1"/>
</dbReference>
<accession>A0A401PHK8</accession>
<dbReference type="STRING" id="75743.A0A401PHK8"/>
<evidence type="ECO:0008006" key="11">
    <source>
        <dbReference type="Google" id="ProtNLM"/>
    </source>
</evidence>
<dbReference type="Pfam" id="PF23344">
    <property type="entry name" value="ZP-N"/>
    <property type="match status" value="1"/>
</dbReference>
<dbReference type="Pfam" id="PF00100">
    <property type="entry name" value="Zona_pellucida"/>
    <property type="match status" value="1"/>
</dbReference>
<dbReference type="PROSITE" id="PS00010">
    <property type="entry name" value="ASX_HYDROXYL"/>
    <property type="match status" value="1"/>
</dbReference>
<dbReference type="InterPro" id="IPR001881">
    <property type="entry name" value="EGF-like_Ca-bd_dom"/>
</dbReference>
<keyword evidence="2" id="KW-0732">Signal</keyword>
<dbReference type="InterPro" id="IPR000742">
    <property type="entry name" value="EGF"/>
</dbReference>
<keyword evidence="5" id="KW-0812">Transmembrane</keyword>
<gene>
    <name evidence="9" type="ORF">scyTo_0002089</name>
</gene>
<dbReference type="OrthoDB" id="9987373at2759"/>
<dbReference type="CDD" id="cd00054">
    <property type="entry name" value="EGF_CA"/>
    <property type="match status" value="1"/>
</dbReference>
<feature type="domain" description="EGF-like" evidence="6">
    <location>
        <begin position="500"/>
        <end position="539"/>
    </location>
</feature>
<dbReference type="InterPro" id="IPR036116">
    <property type="entry name" value="FN3_sf"/>
</dbReference>
<feature type="transmembrane region" description="Helical" evidence="5">
    <location>
        <begin position="851"/>
        <end position="872"/>
    </location>
</feature>
<reference evidence="9 10" key="1">
    <citation type="journal article" date="2018" name="Nat. Ecol. Evol.">
        <title>Shark genomes provide insights into elasmobranch evolution and the origin of vertebrates.</title>
        <authorList>
            <person name="Hara Y"/>
            <person name="Yamaguchi K"/>
            <person name="Onimaru K"/>
            <person name="Kadota M"/>
            <person name="Koyanagi M"/>
            <person name="Keeley SD"/>
            <person name="Tatsumi K"/>
            <person name="Tanaka K"/>
            <person name="Motone F"/>
            <person name="Kageyama Y"/>
            <person name="Nozu R"/>
            <person name="Adachi N"/>
            <person name="Nishimura O"/>
            <person name="Nakagawa R"/>
            <person name="Tanegashima C"/>
            <person name="Kiyatake I"/>
            <person name="Matsumoto R"/>
            <person name="Murakumo K"/>
            <person name="Nishida K"/>
            <person name="Terakita A"/>
            <person name="Kuratani S"/>
            <person name="Sato K"/>
            <person name="Hyodo S Kuraku.S."/>
        </authorList>
    </citation>
    <scope>NUCLEOTIDE SEQUENCE [LARGE SCALE GENOMIC DNA]</scope>
</reference>
<dbReference type="SUPFAM" id="SSF57196">
    <property type="entry name" value="EGF/Laminin"/>
    <property type="match status" value="1"/>
</dbReference>
<dbReference type="InterPro" id="IPR018097">
    <property type="entry name" value="EGF_Ca-bd_CS"/>
</dbReference>
<comment type="caution">
    <text evidence="9">The sequence shown here is derived from an EMBL/GenBank/DDBJ whole genome shotgun (WGS) entry which is preliminary data.</text>
</comment>
<dbReference type="InterPro" id="IPR001507">
    <property type="entry name" value="ZP_dom"/>
</dbReference>
<dbReference type="SUPFAM" id="SSF49265">
    <property type="entry name" value="Fibronectin type III"/>
    <property type="match status" value="2"/>
</dbReference>
<dbReference type="SMART" id="SM00060">
    <property type="entry name" value="FN3"/>
    <property type="match status" value="2"/>
</dbReference>
<dbReference type="OMA" id="WNDEDEC"/>
<dbReference type="InterPro" id="IPR049883">
    <property type="entry name" value="NOTCH1_EGF-like"/>
</dbReference>
<dbReference type="Gene3D" id="2.60.40.3210">
    <property type="entry name" value="Zona pellucida, ZP-N domain"/>
    <property type="match status" value="1"/>
</dbReference>
<dbReference type="InterPro" id="IPR055356">
    <property type="entry name" value="ZP-N"/>
</dbReference>
<dbReference type="InterPro" id="IPR003961">
    <property type="entry name" value="FN3_dom"/>
</dbReference>
<keyword evidence="1 4" id="KW-0245">EGF-like domain</keyword>
<sequence>MACRLIDCSSQKLYLNNNNVFDVERVRKSGSWLLEPWIQHTLQYSQMNKSSTWRIYTMLVSLNGAEKAPIHTANLKKEVSEPGFHFQRNNRLGCRGEMVYFSEADGVSLALVLANQFPLKISMVYTSLSLSWDFRDCLKDSLCTLLLSDEDGNNLSQELVQDQNHKITNLMPCKRYTACLNIAGQHDICAAILTDPMPPSNLTIITLSANSVTVYWDKPALGNFDWFQLDAHLLGQKGEAANPLLQSYSLMQSGTTFLIDGLPACQKVNVSLMTVCEAAEVKKSAEIFVVADTAPVKFVKVIQTTGSTDGYTVSWSVTGDLLKILFYIYKNGTLHHAQKQTKKSYYRALGLNTCTQYQYVFEAVCGGWRSKAITRAEFTGCPLDDPTSEHKYVKVLPEKLHVRIYFPWEFSDYMNDPTSRAYLKLATIAKSKILQLFLHSGQFSSVGVEMLYLMKSNNTVEMNVAVDVRFSNTVSSLVHLLTDLNVSDVSAMGSALFWNDEDECANATINDCPMKSDCINTFDSFTCVCHQGYFETSDQERACRVDHGVFASCRMDLMKITVSKEFLEDQGQSRLNLVLNDGGCAVKEEPKYYSFTITESQAYCGGQLQVNETHKIFKHVIINEIYSDSSIIREEPLIFEVKCAYLRSSLVKLPLEVPPLIRMFKPTVRYNKENFRFAMSLYKDDTFTPEAAYGATPAIWLKDDLYLEVRAAESFGAVFVLQVDSCWATTTPASRGKPTFHFLQDGCPDDETFRWHSVNGASSRSRFSIKMFHFVELANHPIYLHCQAKICPIGAADCFVECPAVQIPKRLERGALATASEPMNGIVSVGPIDLWHTSPRIAATNWQDLKVLLWVAGGIIGTTLLLVVSVLMKKIMIHNTLPGMAERSIQQPATSAL</sequence>
<dbReference type="PROSITE" id="PS50853">
    <property type="entry name" value="FN3"/>
    <property type="match status" value="1"/>
</dbReference>
<dbReference type="InterPro" id="IPR042235">
    <property type="entry name" value="ZP-C_dom"/>
</dbReference>
<proteinExistence type="predicted"/>
<organism evidence="9 10">
    <name type="scientific">Scyliorhinus torazame</name>
    <name type="common">Cloudy catshark</name>
    <name type="synonym">Catulus torazame</name>
    <dbReference type="NCBI Taxonomy" id="75743"/>
    <lineage>
        <taxon>Eukaryota</taxon>
        <taxon>Metazoa</taxon>
        <taxon>Chordata</taxon>
        <taxon>Craniata</taxon>
        <taxon>Vertebrata</taxon>
        <taxon>Chondrichthyes</taxon>
        <taxon>Elasmobranchii</taxon>
        <taxon>Galeomorphii</taxon>
        <taxon>Galeoidea</taxon>
        <taxon>Carcharhiniformes</taxon>
        <taxon>Scyliorhinidae</taxon>
        <taxon>Scyliorhinus</taxon>
    </lineage>
</organism>
<dbReference type="EMBL" id="BFAA01000499">
    <property type="protein sequence ID" value="GCB72610.1"/>
    <property type="molecule type" value="Genomic_DNA"/>
</dbReference>
<dbReference type="PROSITE" id="PS50026">
    <property type="entry name" value="EGF_3"/>
    <property type="match status" value="1"/>
</dbReference>
<dbReference type="InterPro" id="IPR013783">
    <property type="entry name" value="Ig-like_fold"/>
</dbReference>
<evidence type="ECO:0000256" key="3">
    <source>
        <dbReference type="ARBA" id="ARBA00023157"/>
    </source>
</evidence>
<evidence type="ECO:0000259" key="7">
    <source>
        <dbReference type="PROSITE" id="PS50853"/>
    </source>
</evidence>
<feature type="domain" description="Fibronectin type-III" evidence="7">
    <location>
        <begin position="198"/>
        <end position="296"/>
    </location>
</feature>
<dbReference type="Pfam" id="PF07645">
    <property type="entry name" value="EGF_CA"/>
    <property type="match status" value="1"/>
</dbReference>
<dbReference type="PANTHER" id="PTHR14002:SF60">
    <property type="entry name" value="ZP DOMAIN-CONTAINING PROTEIN"/>
    <property type="match status" value="1"/>
</dbReference>
<dbReference type="Gene3D" id="2.60.40.10">
    <property type="entry name" value="Immunoglobulins"/>
    <property type="match status" value="1"/>
</dbReference>
<dbReference type="InterPro" id="IPR055355">
    <property type="entry name" value="ZP-C"/>
</dbReference>
<evidence type="ECO:0000313" key="9">
    <source>
        <dbReference type="EMBL" id="GCB72610.1"/>
    </source>
</evidence>
<evidence type="ECO:0000313" key="10">
    <source>
        <dbReference type="Proteomes" id="UP000288216"/>
    </source>
</evidence>
<evidence type="ECO:0000259" key="8">
    <source>
        <dbReference type="PROSITE" id="PS51034"/>
    </source>
</evidence>
<dbReference type="InterPro" id="IPR000152">
    <property type="entry name" value="EGF-type_Asp/Asn_hydroxyl_site"/>
</dbReference>
<evidence type="ECO:0000256" key="5">
    <source>
        <dbReference type="SAM" id="Phobius"/>
    </source>
</evidence>
<dbReference type="PROSITE" id="PS01187">
    <property type="entry name" value="EGF_CA"/>
    <property type="match status" value="1"/>
</dbReference>
<evidence type="ECO:0000256" key="4">
    <source>
        <dbReference type="PROSITE-ProRule" id="PRU00076"/>
    </source>
</evidence>
<evidence type="ECO:0000256" key="2">
    <source>
        <dbReference type="ARBA" id="ARBA00022729"/>
    </source>
</evidence>
<dbReference type="GO" id="GO:0005509">
    <property type="term" value="F:calcium ion binding"/>
    <property type="evidence" value="ECO:0007669"/>
    <property type="project" value="InterPro"/>
</dbReference>
<dbReference type="PROSITE" id="PS51034">
    <property type="entry name" value="ZP_2"/>
    <property type="match status" value="1"/>
</dbReference>